<feature type="region of interest" description="Disordered" evidence="1">
    <location>
        <begin position="130"/>
        <end position="151"/>
    </location>
</feature>
<protein>
    <recommendedName>
        <fullName evidence="3">Galaxin-like repeats domain-containing protein</fullName>
    </recommendedName>
</protein>
<feature type="domain" description="Galaxin-like repeats" evidence="3">
    <location>
        <begin position="186"/>
        <end position="305"/>
    </location>
</feature>
<evidence type="ECO:0000259" key="3">
    <source>
        <dbReference type="Pfam" id="PF24748"/>
    </source>
</evidence>
<dbReference type="Proteomes" id="UP001374579">
    <property type="component" value="Unassembled WGS sequence"/>
</dbReference>
<keyword evidence="5" id="KW-1185">Reference proteome</keyword>
<evidence type="ECO:0000256" key="2">
    <source>
        <dbReference type="SAM" id="SignalP"/>
    </source>
</evidence>
<feature type="signal peptide" evidence="2">
    <location>
        <begin position="1"/>
        <end position="28"/>
    </location>
</feature>
<keyword evidence="2" id="KW-0732">Signal</keyword>
<dbReference type="AlphaFoldDB" id="A0AAN9GA66"/>
<gene>
    <name evidence="4" type="ORF">V1264_023179</name>
</gene>
<feature type="chain" id="PRO_5043027313" description="Galaxin-like repeats domain-containing protein" evidence="2">
    <location>
        <begin position="29"/>
        <end position="468"/>
    </location>
</feature>
<evidence type="ECO:0000313" key="4">
    <source>
        <dbReference type="EMBL" id="KAK7100189.1"/>
    </source>
</evidence>
<feature type="region of interest" description="Disordered" evidence="1">
    <location>
        <begin position="308"/>
        <end position="328"/>
    </location>
</feature>
<dbReference type="InterPro" id="IPR056601">
    <property type="entry name" value="Galaxin_dom"/>
</dbReference>
<dbReference type="PANTHER" id="PTHR34490:SF1">
    <property type="entry name" value="GALAXIN-LIKE"/>
    <property type="match status" value="1"/>
</dbReference>
<proteinExistence type="predicted"/>
<dbReference type="Pfam" id="PF24748">
    <property type="entry name" value="Galaxin_repeat"/>
    <property type="match status" value="1"/>
</dbReference>
<evidence type="ECO:0000256" key="1">
    <source>
        <dbReference type="SAM" id="MobiDB-lite"/>
    </source>
</evidence>
<comment type="caution">
    <text evidence="4">The sequence shown here is derived from an EMBL/GenBank/DDBJ whole genome shotgun (WGS) entry which is preliminary data.</text>
</comment>
<accession>A0AAN9GA66</accession>
<evidence type="ECO:0000313" key="5">
    <source>
        <dbReference type="Proteomes" id="UP001374579"/>
    </source>
</evidence>
<organism evidence="4 5">
    <name type="scientific">Littorina saxatilis</name>
    <dbReference type="NCBI Taxonomy" id="31220"/>
    <lineage>
        <taxon>Eukaryota</taxon>
        <taxon>Metazoa</taxon>
        <taxon>Spiralia</taxon>
        <taxon>Lophotrochozoa</taxon>
        <taxon>Mollusca</taxon>
        <taxon>Gastropoda</taxon>
        <taxon>Caenogastropoda</taxon>
        <taxon>Littorinimorpha</taxon>
        <taxon>Littorinoidea</taxon>
        <taxon>Littorinidae</taxon>
        <taxon>Littorina</taxon>
    </lineage>
</organism>
<dbReference type="PANTHER" id="PTHR34490">
    <property type="entry name" value="PROTEIN CBG12054-RELATED"/>
    <property type="match status" value="1"/>
</dbReference>
<feature type="compositionally biased region" description="Polar residues" evidence="1">
    <location>
        <begin position="134"/>
        <end position="145"/>
    </location>
</feature>
<dbReference type="InterPro" id="IPR055284">
    <property type="entry name" value="Galaxin-like"/>
</dbReference>
<sequence length="468" mass="52061">MPVTLMPEMIKYSLFFVCLSTTVETAASERDGHRSRLQRGHGDPCGPSLDASLVCCIGLHESTLMRQDEECCNGRPTGVGHICCAGDIAVPVASSNHDACCINPSHTRGITFDSTRFYCSPRTGQIQRLPFSKPQPSNALNTFPESSSSSSSSLSSLVSSFHRWCEAGLDENRSDGPRWEGERVLCCGGVSYFASRQICCSRRLHDLPTEDAQCCYDQAFQKEDPSNPCLGRCGPNTTYDSHRELCCDGVVHQVSSIHDVCCGRNKISSETHVCCAEGTVALPRDGPHRCCREAMPYVKRYMRCNRQGRRGKGRGRRRGRRMTGGLRRKRGAQFQTSTFCRRSLPEWGSDWPSPRLMGGAFQIEGSVTKVKKNQTHIRLTLTPFRVIRQGTLHRHDNANIPCLQSEELQVIASLETTSNRRKCRGRQLRRYLRGSTLTVFSPLTSVVCNDSSILVPSSSPEFLVLKAR</sequence>
<dbReference type="EMBL" id="JBAMIC010000011">
    <property type="protein sequence ID" value="KAK7100189.1"/>
    <property type="molecule type" value="Genomic_DNA"/>
</dbReference>
<name>A0AAN9GA66_9CAEN</name>
<reference evidence="4 5" key="1">
    <citation type="submission" date="2024-02" db="EMBL/GenBank/DDBJ databases">
        <title>Chromosome-scale genome assembly of the rough periwinkle Littorina saxatilis.</title>
        <authorList>
            <person name="De Jode A."/>
            <person name="Faria R."/>
            <person name="Formenti G."/>
            <person name="Sims Y."/>
            <person name="Smith T.P."/>
            <person name="Tracey A."/>
            <person name="Wood J.M.D."/>
            <person name="Zagrodzka Z.B."/>
            <person name="Johannesson K."/>
            <person name="Butlin R.K."/>
            <person name="Leder E.H."/>
        </authorList>
    </citation>
    <scope>NUCLEOTIDE SEQUENCE [LARGE SCALE GENOMIC DNA]</scope>
    <source>
        <strain evidence="4">Snail1</strain>
        <tissue evidence="4">Muscle</tissue>
    </source>
</reference>